<sequence length="67" mass="7434">MLETKVFYVCFARADCPVVGENNTKDLRQGDGVRRRCTDGVVLELRIASEGRSERERSDSTVVAGSK</sequence>
<reference evidence="1 2" key="1">
    <citation type="journal article" date="2024" name="G3 (Bethesda)">
        <title>Genome assembly of Hibiscus sabdariffa L. provides insights into metabolisms of medicinal natural products.</title>
        <authorList>
            <person name="Kim T."/>
        </authorList>
    </citation>
    <scope>NUCLEOTIDE SEQUENCE [LARGE SCALE GENOMIC DNA]</scope>
    <source>
        <strain evidence="1">TK-2024</strain>
        <tissue evidence="1">Old leaves</tissue>
    </source>
</reference>
<dbReference type="Proteomes" id="UP001396334">
    <property type="component" value="Unassembled WGS sequence"/>
</dbReference>
<accession>A0ABR2RFB5</accession>
<evidence type="ECO:0000313" key="2">
    <source>
        <dbReference type="Proteomes" id="UP001396334"/>
    </source>
</evidence>
<protein>
    <submittedName>
        <fullName evidence="1">Uncharacterized protein</fullName>
    </submittedName>
</protein>
<proteinExistence type="predicted"/>
<dbReference type="EMBL" id="JBBPBN010000023">
    <property type="protein sequence ID" value="KAK9011636.1"/>
    <property type="molecule type" value="Genomic_DNA"/>
</dbReference>
<organism evidence="1 2">
    <name type="scientific">Hibiscus sabdariffa</name>
    <name type="common">roselle</name>
    <dbReference type="NCBI Taxonomy" id="183260"/>
    <lineage>
        <taxon>Eukaryota</taxon>
        <taxon>Viridiplantae</taxon>
        <taxon>Streptophyta</taxon>
        <taxon>Embryophyta</taxon>
        <taxon>Tracheophyta</taxon>
        <taxon>Spermatophyta</taxon>
        <taxon>Magnoliopsida</taxon>
        <taxon>eudicotyledons</taxon>
        <taxon>Gunneridae</taxon>
        <taxon>Pentapetalae</taxon>
        <taxon>rosids</taxon>
        <taxon>malvids</taxon>
        <taxon>Malvales</taxon>
        <taxon>Malvaceae</taxon>
        <taxon>Malvoideae</taxon>
        <taxon>Hibiscus</taxon>
    </lineage>
</organism>
<gene>
    <name evidence="1" type="ORF">V6N11_044482</name>
</gene>
<evidence type="ECO:0000313" key="1">
    <source>
        <dbReference type="EMBL" id="KAK9011636.1"/>
    </source>
</evidence>
<keyword evidence="2" id="KW-1185">Reference proteome</keyword>
<comment type="caution">
    <text evidence="1">The sequence shown here is derived from an EMBL/GenBank/DDBJ whole genome shotgun (WGS) entry which is preliminary data.</text>
</comment>
<name>A0ABR2RFB5_9ROSI</name>